<dbReference type="Pfam" id="PF06074">
    <property type="entry name" value="Portal_Mu"/>
    <property type="match status" value="1"/>
</dbReference>
<dbReference type="Proteomes" id="UP000320773">
    <property type="component" value="Unassembled WGS sequence"/>
</dbReference>
<protein>
    <submittedName>
        <fullName evidence="1">Uncharacterized protein DUF935</fullName>
    </submittedName>
</protein>
<dbReference type="AlphaFoldDB" id="A0A543G129"/>
<reference evidence="1 2" key="1">
    <citation type="submission" date="2019-06" db="EMBL/GenBank/DDBJ databases">
        <title>Genomic Encyclopedia of Archaeal and Bacterial Type Strains, Phase II (KMG-II): from individual species to whole genera.</title>
        <authorList>
            <person name="Goeker M."/>
        </authorList>
    </citation>
    <scope>NUCLEOTIDE SEQUENCE [LARGE SCALE GENOMIC DNA]</scope>
    <source>
        <strain evidence="1 2">DSM 24789</strain>
    </source>
</reference>
<dbReference type="InterPro" id="IPR009279">
    <property type="entry name" value="Portal_Mu"/>
</dbReference>
<organism evidence="1 2">
    <name type="scientific">Flavobacterium branchiophilum</name>
    <dbReference type="NCBI Taxonomy" id="55197"/>
    <lineage>
        <taxon>Bacteria</taxon>
        <taxon>Pseudomonadati</taxon>
        <taxon>Bacteroidota</taxon>
        <taxon>Flavobacteriia</taxon>
        <taxon>Flavobacteriales</taxon>
        <taxon>Flavobacteriaceae</taxon>
        <taxon>Flavobacterium</taxon>
    </lineage>
</organism>
<sequence>MKKEIINFFNKITLAKTQTNNVQKRFLPYDSKAVSRTRQDIQSWNTALRMAQSEDPKNYKLQMLFDEISNDALLTSQIQNRKQQLFTSSFSLKKPNGEADEEQTTKLKNSPVFRQLTMAILDSLYYGYSLVELTLTPSPSGRAGVGNELVPVITTLPRTNVVPQKGLFYKDYTQDKTTAYREMPEFGTWILEFYNNDGAMGLNPLLNKAVSHVLFKRFAQSCWSELCEIYGIPPRVLKTNTQDGTMLRRGEQMMRDMGSAAWFIIDSTENFEWAKGVSTNGDVYNNLIGLCNNEISMLISGAVIGQDTKNGSKGKEQSSQDMLWQLVQSDMEQVEQYWNDTIIPALINIGFLTGELNFEFDPQEDTQQLYERAIGFLGTGSYSIAPDYILKKFGVEVVEKSPLAPKGGTLNFDDDFFV</sequence>
<comment type="caution">
    <text evidence="1">The sequence shown here is derived from an EMBL/GenBank/DDBJ whole genome shotgun (WGS) entry which is preliminary data.</text>
</comment>
<accession>A0A543G129</accession>
<evidence type="ECO:0000313" key="2">
    <source>
        <dbReference type="Proteomes" id="UP000320773"/>
    </source>
</evidence>
<dbReference type="RefSeq" id="WP_089080518.1">
    <property type="nucleotide sequence ID" value="NZ_VFPJ01000001.1"/>
</dbReference>
<dbReference type="EMBL" id="VFPJ01000001">
    <property type="protein sequence ID" value="TQM39793.1"/>
    <property type="molecule type" value="Genomic_DNA"/>
</dbReference>
<evidence type="ECO:0000313" key="1">
    <source>
        <dbReference type="EMBL" id="TQM39793.1"/>
    </source>
</evidence>
<name>A0A543G129_9FLAO</name>
<gene>
    <name evidence="1" type="ORF">BC670_0624</name>
</gene>
<proteinExistence type="predicted"/>